<proteinExistence type="predicted"/>
<evidence type="ECO:0000313" key="1">
    <source>
        <dbReference type="EMBL" id="MCT7657225.1"/>
    </source>
</evidence>
<dbReference type="RefSeq" id="WP_260991290.1">
    <property type="nucleotide sequence ID" value="NZ_JAODWD010000001.1"/>
</dbReference>
<sequence>MIALDFRARDDEPSVIHVDQEVGYRITTLAPDFAAFVNGLRHAEDFDEEYVARDR</sequence>
<reference evidence="2" key="1">
    <citation type="submission" date="2023-07" db="EMBL/GenBank/DDBJ databases">
        <authorList>
            <person name="Deng Y."/>
            <person name="Zhang Y.-Q."/>
        </authorList>
    </citation>
    <scope>NUCLEOTIDE SEQUENCE [LARGE SCALE GENOMIC DNA]</scope>
    <source>
        <strain evidence="2">CPCC 205710</strain>
    </source>
</reference>
<comment type="caution">
    <text evidence="1">The sequence shown here is derived from an EMBL/GenBank/DDBJ whole genome shotgun (WGS) entry which is preliminary data.</text>
</comment>
<organism evidence="1 2">
    <name type="scientific">Mycobacterium deserti</name>
    <dbReference type="NCBI Taxonomy" id="2978347"/>
    <lineage>
        <taxon>Bacteria</taxon>
        <taxon>Bacillati</taxon>
        <taxon>Actinomycetota</taxon>
        <taxon>Actinomycetes</taxon>
        <taxon>Mycobacteriales</taxon>
        <taxon>Mycobacteriaceae</taxon>
        <taxon>Mycobacterium</taxon>
    </lineage>
</organism>
<dbReference type="EMBL" id="JAODWD010000001">
    <property type="protein sequence ID" value="MCT7657225.1"/>
    <property type="molecule type" value="Genomic_DNA"/>
</dbReference>
<dbReference type="Proteomes" id="UP001206639">
    <property type="component" value="Unassembled WGS sequence"/>
</dbReference>
<gene>
    <name evidence="1" type="ORF">N4S67_02165</name>
</gene>
<evidence type="ECO:0000313" key="2">
    <source>
        <dbReference type="Proteomes" id="UP001206639"/>
    </source>
</evidence>
<keyword evidence="2" id="KW-1185">Reference proteome</keyword>
<accession>A0ABT2M7U3</accession>
<protein>
    <submittedName>
        <fullName evidence="1">Uncharacterized protein</fullName>
    </submittedName>
</protein>
<name>A0ABT2M7U3_9MYCO</name>